<dbReference type="STRING" id="290340.AAur_2243"/>
<keyword evidence="4 7" id="KW-1133">Transmembrane helix</keyword>
<evidence type="ECO:0000256" key="3">
    <source>
        <dbReference type="ARBA" id="ARBA00022692"/>
    </source>
</evidence>
<evidence type="ECO:0000313" key="9">
    <source>
        <dbReference type="EMBL" id="ABM09448.1"/>
    </source>
</evidence>
<evidence type="ECO:0000256" key="1">
    <source>
        <dbReference type="ARBA" id="ARBA00004651"/>
    </source>
</evidence>
<comment type="subcellular location">
    <subcellularLocation>
        <location evidence="1">Cell membrane</location>
        <topology evidence="1">Multi-pass membrane protein</topology>
    </subcellularLocation>
</comment>
<dbReference type="Pfam" id="PF03772">
    <property type="entry name" value="Competence"/>
    <property type="match status" value="1"/>
</dbReference>
<keyword evidence="10" id="KW-1185">Reference proteome</keyword>
<feature type="transmembrane region" description="Helical" evidence="7">
    <location>
        <begin position="452"/>
        <end position="476"/>
    </location>
</feature>
<dbReference type="PANTHER" id="PTHR30619">
    <property type="entry name" value="DNA INTERNALIZATION/COMPETENCE PROTEIN COMEC/REC2"/>
    <property type="match status" value="1"/>
</dbReference>
<keyword evidence="2" id="KW-1003">Cell membrane</keyword>
<accession>A1R6X2</accession>
<keyword evidence="3 7" id="KW-0812">Transmembrane</keyword>
<feature type="transmembrane region" description="Helical" evidence="7">
    <location>
        <begin position="77"/>
        <end position="100"/>
    </location>
</feature>
<feature type="transmembrane region" description="Helical" evidence="7">
    <location>
        <begin position="265"/>
        <end position="287"/>
    </location>
</feature>
<feature type="transmembrane region" description="Helical" evidence="7">
    <location>
        <begin position="488"/>
        <end position="509"/>
    </location>
</feature>
<feature type="region of interest" description="Disordered" evidence="6">
    <location>
        <begin position="559"/>
        <end position="579"/>
    </location>
</feature>
<feature type="domain" description="ComEC/Rec2-related protein" evidence="8">
    <location>
        <begin position="244"/>
        <end position="508"/>
    </location>
</feature>
<evidence type="ECO:0000256" key="4">
    <source>
        <dbReference type="ARBA" id="ARBA00022989"/>
    </source>
</evidence>
<feature type="transmembrane region" description="Helical" evidence="7">
    <location>
        <begin position="343"/>
        <end position="372"/>
    </location>
</feature>
<dbReference type="HOGENOM" id="CLU_010363_8_2_11"/>
<gene>
    <name evidence="9" type="ordered locus">AAur_2243</name>
</gene>
<feature type="transmembrane region" description="Helical" evidence="7">
    <location>
        <begin position="392"/>
        <end position="414"/>
    </location>
</feature>
<dbReference type="InterPro" id="IPR052159">
    <property type="entry name" value="Competence_DNA_uptake"/>
</dbReference>
<proteinExistence type="predicted"/>
<feature type="transmembrane region" description="Helical" evidence="7">
    <location>
        <begin position="48"/>
        <end position="65"/>
    </location>
</feature>
<organism evidence="9 10">
    <name type="scientific">Paenarthrobacter aurescens (strain TC1)</name>
    <dbReference type="NCBI Taxonomy" id="290340"/>
    <lineage>
        <taxon>Bacteria</taxon>
        <taxon>Bacillati</taxon>
        <taxon>Actinomycetota</taxon>
        <taxon>Actinomycetes</taxon>
        <taxon>Micrococcales</taxon>
        <taxon>Micrococcaceae</taxon>
        <taxon>Paenarthrobacter</taxon>
    </lineage>
</organism>
<dbReference type="GO" id="GO:0005886">
    <property type="term" value="C:plasma membrane"/>
    <property type="evidence" value="ECO:0007669"/>
    <property type="project" value="UniProtKB-SubCell"/>
</dbReference>
<feature type="transmembrane region" description="Helical" evidence="7">
    <location>
        <begin position="25"/>
        <end position="42"/>
    </location>
</feature>
<keyword evidence="5 7" id="KW-0472">Membrane</keyword>
<dbReference type="NCBIfam" id="TIGR00360">
    <property type="entry name" value="ComEC_N-term"/>
    <property type="match status" value="1"/>
</dbReference>
<evidence type="ECO:0000256" key="6">
    <source>
        <dbReference type="SAM" id="MobiDB-lite"/>
    </source>
</evidence>
<dbReference type="AlphaFoldDB" id="A1R6X2"/>
<reference evidence="9 10" key="1">
    <citation type="journal article" date="2006" name="PLoS Genet.">
        <title>Secrets of soil survival revealed by the genome sequence of Arthrobacter aurescens TC1.</title>
        <authorList>
            <person name="Mongodin E.F."/>
            <person name="Shapir N."/>
            <person name="Daugherty S.C."/>
            <person name="DeBoy R.T."/>
            <person name="Emerson J.B."/>
            <person name="Shvartzbeyn A."/>
            <person name="Radune D."/>
            <person name="Vamathevan J."/>
            <person name="Riggs F."/>
            <person name="Grinberg V."/>
            <person name="Khouri H."/>
            <person name="Wackett L.P."/>
            <person name="Nelson K.E."/>
            <person name="Sadowsky M.J."/>
        </authorList>
    </citation>
    <scope>NUCLEOTIDE SEQUENCE [LARGE SCALE GENOMIC DNA]</scope>
    <source>
        <strain evidence="9 10">TC1</strain>
    </source>
</reference>
<dbReference type="InterPro" id="IPR004477">
    <property type="entry name" value="ComEC_N"/>
</dbReference>
<feature type="transmembrane region" description="Helical" evidence="7">
    <location>
        <begin position="318"/>
        <end position="336"/>
    </location>
</feature>
<sequence>MADPVAGTVEPAGGATASKRTDLRLVPAVLVTWSVALAGAFIDAAWSASVAGVLAVVGGLLLVGARRRGAASVRAGTMAATLALACVLGAAVAVHCAVVANTRETGPLSEAVARGGGVFIQLLVTGMPAEVPTPSQSGGNRWSVTATSLELTSNGTVIRGSAEVMVVGGTGWQDVRPGQSIRTSGTLKAVREGQTQAALLSASSAPIIMTSAFDVRRSAGEVRRQFVAASSWLPPDAAGLMPGMVTGDTTALLESLEADMKTTGMTHLTAVSGANCSLVLGGFILLARCLRLTRPVAGVLAACGLMAFVVMVGPDPSVLRAAVMGTVGLAALIGGLRGRSLTFLCLATIVLLLLDPSMAANVGFLLSVLATLGIVLLATRVASWMPSSVPRWLAAGVAVPLSAQLLCGPVIVALQPQCTPYALIANVVAGPLVAPVTILGTIAVPLAATLPWLAVVPIAVAGTCAGAVAGLARFFAHMPGAALPWAEGPAGVVAMATMSLLSIPIVWMLLHPAGVWGRVLGVHHIIVLLLERGVITKHGRLEACKETSGRNYQWLLPKTPGPRASRRIPSAGVMRRRPP</sequence>
<evidence type="ECO:0000256" key="7">
    <source>
        <dbReference type="SAM" id="Phobius"/>
    </source>
</evidence>
<evidence type="ECO:0000256" key="5">
    <source>
        <dbReference type="ARBA" id="ARBA00023136"/>
    </source>
</evidence>
<dbReference type="EMBL" id="CP000474">
    <property type="protein sequence ID" value="ABM09448.1"/>
    <property type="molecule type" value="Genomic_DNA"/>
</dbReference>
<evidence type="ECO:0000259" key="8">
    <source>
        <dbReference type="Pfam" id="PF03772"/>
    </source>
</evidence>
<feature type="transmembrane region" description="Helical" evidence="7">
    <location>
        <begin position="515"/>
        <end position="535"/>
    </location>
</feature>
<dbReference type="KEGG" id="aau:AAur_2243"/>
<dbReference type="Proteomes" id="UP000000637">
    <property type="component" value="Chromosome"/>
</dbReference>
<feature type="transmembrane region" description="Helical" evidence="7">
    <location>
        <begin position="421"/>
        <end position="446"/>
    </location>
</feature>
<feature type="transmembrane region" description="Helical" evidence="7">
    <location>
        <begin position="294"/>
        <end position="312"/>
    </location>
</feature>
<evidence type="ECO:0000313" key="10">
    <source>
        <dbReference type="Proteomes" id="UP000000637"/>
    </source>
</evidence>
<evidence type="ECO:0000256" key="2">
    <source>
        <dbReference type="ARBA" id="ARBA00022475"/>
    </source>
</evidence>
<protein>
    <submittedName>
        <fullName evidence="9">ComEC/Rec2-related domain protein</fullName>
    </submittedName>
</protein>
<name>A1R6X2_PAEAT</name>
<dbReference type="eggNOG" id="COG0658">
    <property type="taxonomic scope" value="Bacteria"/>
</dbReference>
<dbReference type="PANTHER" id="PTHR30619:SF7">
    <property type="entry name" value="BETA-LACTAMASE DOMAIN PROTEIN"/>
    <property type="match status" value="1"/>
</dbReference>